<name>A0AAU9WZJ3_9CNID</name>
<evidence type="ECO:0000313" key="2">
    <source>
        <dbReference type="Proteomes" id="UP001159428"/>
    </source>
</evidence>
<dbReference type="AlphaFoldDB" id="A0AAU9WZJ3"/>
<accession>A0AAU9WZJ3</accession>
<comment type="caution">
    <text evidence="1">The sequence shown here is derived from an EMBL/GenBank/DDBJ whole genome shotgun (WGS) entry which is preliminary data.</text>
</comment>
<evidence type="ECO:0000313" key="1">
    <source>
        <dbReference type="EMBL" id="CAH3131668.1"/>
    </source>
</evidence>
<gene>
    <name evidence="1" type="ORF">PMEA_00014776</name>
</gene>
<reference evidence="1 2" key="1">
    <citation type="submission" date="2022-05" db="EMBL/GenBank/DDBJ databases">
        <authorList>
            <consortium name="Genoscope - CEA"/>
            <person name="William W."/>
        </authorList>
    </citation>
    <scope>NUCLEOTIDE SEQUENCE [LARGE SCALE GENOMIC DNA]</scope>
</reference>
<organism evidence="1 2">
    <name type="scientific">Pocillopora meandrina</name>
    <dbReference type="NCBI Taxonomy" id="46732"/>
    <lineage>
        <taxon>Eukaryota</taxon>
        <taxon>Metazoa</taxon>
        <taxon>Cnidaria</taxon>
        <taxon>Anthozoa</taxon>
        <taxon>Hexacorallia</taxon>
        <taxon>Scleractinia</taxon>
        <taxon>Astrocoeniina</taxon>
        <taxon>Pocilloporidae</taxon>
        <taxon>Pocillopora</taxon>
    </lineage>
</organism>
<dbReference type="EMBL" id="CALNXJ010000026">
    <property type="protein sequence ID" value="CAH3131668.1"/>
    <property type="molecule type" value="Genomic_DNA"/>
</dbReference>
<dbReference type="Proteomes" id="UP001159428">
    <property type="component" value="Unassembled WGS sequence"/>
</dbReference>
<proteinExistence type="predicted"/>
<sequence length="159" mass="18520">MQYDHIRRQWAAKCSSLKAKIPETHKTSSTSTANSSNGVPRGWALKARKCSRLTEQVKNFLLELFLVGEETGRKVTPPYALKRIRTLCREGTNERFFDKEEWLTAQQIASYFSRLATLKNTGKFPEASDINIAHQDLEPLEREIRRYNLRERVKHRLTL</sequence>
<keyword evidence="2" id="KW-1185">Reference proteome</keyword>
<protein>
    <submittedName>
        <fullName evidence="1">Uncharacterized protein</fullName>
    </submittedName>
</protein>